<keyword evidence="3" id="KW-0411">Iron-sulfur</keyword>
<evidence type="ECO:0000313" key="6">
    <source>
        <dbReference type="Proteomes" id="UP000823895"/>
    </source>
</evidence>
<reference evidence="5" key="1">
    <citation type="journal article" date="2021" name="PeerJ">
        <title>Extensive microbial diversity within the chicken gut microbiome revealed by metagenomics and culture.</title>
        <authorList>
            <person name="Gilroy R."/>
            <person name="Ravi A."/>
            <person name="Getino M."/>
            <person name="Pursley I."/>
            <person name="Horton D.L."/>
            <person name="Alikhan N.F."/>
            <person name="Baker D."/>
            <person name="Gharbi K."/>
            <person name="Hall N."/>
            <person name="Watson M."/>
            <person name="Adriaenssens E.M."/>
            <person name="Foster-Nyarko E."/>
            <person name="Jarju S."/>
            <person name="Secka A."/>
            <person name="Antonio M."/>
            <person name="Oren A."/>
            <person name="Chaudhuri R.R."/>
            <person name="La Ragione R."/>
            <person name="Hildebrand F."/>
            <person name="Pallen M.J."/>
        </authorList>
    </citation>
    <scope>NUCLEOTIDE SEQUENCE</scope>
    <source>
        <strain evidence="5">CHK165-2605</strain>
    </source>
</reference>
<dbReference type="InterPro" id="IPR036812">
    <property type="entry name" value="NAD(P)_OxRdtase_dom_sf"/>
</dbReference>
<evidence type="ECO:0000256" key="3">
    <source>
        <dbReference type="ARBA" id="ARBA00023014"/>
    </source>
</evidence>
<dbReference type="InterPro" id="IPR053135">
    <property type="entry name" value="AKR2_Oxidoreductase"/>
</dbReference>
<dbReference type="CDD" id="cd19096">
    <property type="entry name" value="AKR_Fe-S_oxidoreductase"/>
    <property type="match status" value="1"/>
</dbReference>
<proteinExistence type="predicted"/>
<protein>
    <submittedName>
        <fullName evidence="5">Aldo/keto reductase</fullName>
    </submittedName>
</protein>
<dbReference type="GO" id="GO:0046872">
    <property type="term" value="F:metal ion binding"/>
    <property type="evidence" value="ECO:0007669"/>
    <property type="project" value="UniProtKB-KW"/>
</dbReference>
<dbReference type="Pfam" id="PF00248">
    <property type="entry name" value="Aldo_ket_red"/>
    <property type="match status" value="1"/>
</dbReference>
<dbReference type="EMBL" id="DWWI01000160">
    <property type="protein sequence ID" value="HJC43502.1"/>
    <property type="molecule type" value="Genomic_DNA"/>
</dbReference>
<keyword evidence="2" id="KW-0408">Iron</keyword>
<evidence type="ECO:0000259" key="4">
    <source>
        <dbReference type="PROSITE" id="PS51379"/>
    </source>
</evidence>
<dbReference type="SUPFAM" id="SSF46548">
    <property type="entry name" value="alpha-helical ferredoxin"/>
    <property type="match status" value="1"/>
</dbReference>
<dbReference type="InterPro" id="IPR017900">
    <property type="entry name" value="4Fe4S_Fe_S_CS"/>
</dbReference>
<feature type="domain" description="4Fe-4S ferredoxin-type" evidence="4">
    <location>
        <begin position="340"/>
        <end position="368"/>
    </location>
</feature>
<dbReference type="SUPFAM" id="SSF51430">
    <property type="entry name" value="NAD(P)-linked oxidoreductase"/>
    <property type="match status" value="1"/>
</dbReference>
<comment type="caution">
    <text evidence="5">The sequence shown here is derived from an EMBL/GenBank/DDBJ whole genome shotgun (WGS) entry which is preliminary data.</text>
</comment>
<gene>
    <name evidence="5" type="ORF">H9756_07480</name>
</gene>
<dbReference type="Proteomes" id="UP000823895">
    <property type="component" value="Unassembled WGS sequence"/>
</dbReference>
<sequence>MIYRDFQDLKLSGLGMGAMRLPVIDGDDNRIDTAKAEEMVAYAMEHGINYYDTAWGYHGGQSEIVMGNALKKYPRDKFYLATKFPGYDLSNFGKVEEIFEKQLEKCQVEYFDFYLFHNVCEMNIDQYLDDEKYGTYDYLIKQKKNGRIRHLGFSAHGNYNVIKRFLDAYGKDMEFCQLQINYLDWTFQDAKAKVELLNEYGIPVWVMEPLRGGKLASLSDENTEKLRTLRPDEETPAWAFRFLQSLPEVKVVLSGMSNMEQLQANIRTYEEDKPLNDEEMKALLSVADSMLKKKVLPCTACHYCVSHCPQGLDIPALLNLYNEHCFTEGGFIAPMALSSYDEDKKPSACIGCRSCEAVCPQQIKISEAMADFAEKLAM</sequence>
<dbReference type="GO" id="GO:0051536">
    <property type="term" value="F:iron-sulfur cluster binding"/>
    <property type="evidence" value="ECO:0007669"/>
    <property type="project" value="UniProtKB-KW"/>
</dbReference>
<dbReference type="Pfam" id="PF13187">
    <property type="entry name" value="Fer4_9"/>
    <property type="match status" value="1"/>
</dbReference>
<organism evidence="5 6">
    <name type="scientific">Candidatus Mediterraneibacter gallistercoris</name>
    <dbReference type="NCBI Taxonomy" id="2838671"/>
    <lineage>
        <taxon>Bacteria</taxon>
        <taxon>Bacillati</taxon>
        <taxon>Bacillota</taxon>
        <taxon>Clostridia</taxon>
        <taxon>Lachnospirales</taxon>
        <taxon>Lachnospiraceae</taxon>
        <taxon>Mediterraneibacter</taxon>
    </lineage>
</organism>
<dbReference type="AlphaFoldDB" id="A0A9D2P3K8"/>
<dbReference type="Gene3D" id="3.30.70.20">
    <property type="match status" value="1"/>
</dbReference>
<dbReference type="PANTHER" id="PTHR43312">
    <property type="entry name" value="D-THREO-ALDOSE 1-DEHYDROGENASE"/>
    <property type="match status" value="1"/>
</dbReference>
<dbReference type="PROSITE" id="PS00198">
    <property type="entry name" value="4FE4S_FER_1"/>
    <property type="match status" value="1"/>
</dbReference>
<dbReference type="PANTHER" id="PTHR43312:SF2">
    <property type="entry name" value="OXIDOREDUCTASE"/>
    <property type="match status" value="1"/>
</dbReference>
<dbReference type="PROSITE" id="PS51379">
    <property type="entry name" value="4FE4S_FER_2"/>
    <property type="match status" value="1"/>
</dbReference>
<accession>A0A9D2P3K8</accession>
<evidence type="ECO:0000313" key="5">
    <source>
        <dbReference type="EMBL" id="HJC43502.1"/>
    </source>
</evidence>
<keyword evidence="1" id="KW-0479">Metal-binding</keyword>
<evidence type="ECO:0000256" key="1">
    <source>
        <dbReference type="ARBA" id="ARBA00022723"/>
    </source>
</evidence>
<dbReference type="InterPro" id="IPR017896">
    <property type="entry name" value="4Fe4S_Fe-S-bd"/>
</dbReference>
<dbReference type="Gene3D" id="3.20.20.100">
    <property type="entry name" value="NADP-dependent oxidoreductase domain"/>
    <property type="match status" value="1"/>
</dbReference>
<name>A0A9D2P3K8_9FIRM</name>
<reference evidence="5" key="2">
    <citation type="submission" date="2021-04" db="EMBL/GenBank/DDBJ databases">
        <authorList>
            <person name="Gilroy R."/>
        </authorList>
    </citation>
    <scope>NUCLEOTIDE SEQUENCE</scope>
    <source>
        <strain evidence="5">CHK165-2605</strain>
    </source>
</reference>
<evidence type="ECO:0000256" key="2">
    <source>
        <dbReference type="ARBA" id="ARBA00023004"/>
    </source>
</evidence>
<dbReference type="InterPro" id="IPR023210">
    <property type="entry name" value="NADP_OxRdtase_dom"/>
</dbReference>